<feature type="region of interest" description="Disordered" evidence="1">
    <location>
        <begin position="1"/>
        <end position="27"/>
    </location>
</feature>
<evidence type="ECO:0000256" key="1">
    <source>
        <dbReference type="SAM" id="MobiDB-lite"/>
    </source>
</evidence>
<dbReference type="AlphaFoldDB" id="A0A699U0A6"/>
<comment type="caution">
    <text evidence="2">The sequence shown here is derived from an EMBL/GenBank/DDBJ whole genome shotgun (WGS) entry which is preliminary data.</text>
</comment>
<organism evidence="2">
    <name type="scientific">Tanacetum cinerariifolium</name>
    <name type="common">Dalmatian daisy</name>
    <name type="synonym">Chrysanthemum cinerariifolium</name>
    <dbReference type="NCBI Taxonomy" id="118510"/>
    <lineage>
        <taxon>Eukaryota</taxon>
        <taxon>Viridiplantae</taxon>
        <taxon>Streptophyta</taxon>
        <taxon>Embryophyta</taxon>
        <taxon>Tracheophyta</taxon>
        <taxon>Spermatophyta</taxon>
        <taxon>Magnoliopsida</taxon>
        <taxon>eudicotyledons</taxon>
        <taxon>Gunneridae</taxon>
        <taxon>Pentapetalae</taxon>
        <taxon>asterids</taxon>
        <taxon>campanulids</taxon>
        <taxon>Asterales</taxon>
        <taxon>Asteraceae</taxon>
        <taxon>Asteroideae</taxon>
        <taxon>Anthemideae</taxon>
        <taxon>Anthemidinae</taxon>
        <taxon>Tanacetum</taxon>
    </lineage>
</organism>
<feature type="non-terminal residue" evidence="2">
    <location>
        <position position="96"/>
    </location>
</feature>
<reference evidence="2" key="1">
    <citation type="journal article" date="2019" name="Sci. Rep.">
        <title>Draft genome of Tanacetum cinerariifolium, the natural source of mosquito coil.</title>
        <authorList>
            <person name="Yamashiro T."/>
            <person name="Shiraishi A."/>
            <person name="Satake H."/>
            <person name="Nakayama K."/>
        </authorList>
    </citation>
    <scope>NUCLEOTIDE SEQUENCE</scope>
</reference>
<gene>
    <name evidence="2" type="ORF">Tci_887706</name>
</gene>
<sequence>MNYKPVSAGNQSNGDAGIHTDIHAGQASQEEAKVHEYILLPFISSNLPLSSTIPSSNVNAGDQPGDVNIDDIQGDVDEISRNDDVCQGNEIRIDSS</sequence>
<accession>A0A699U0A6</accession>
<evidence type="ECO:0000313" key="2">
    <source>
        <dbReference type="EMBL" id="GFD15737.1"/>
    </source>
</evidence>
<dbReference type="EMBL" id="BKCJ011288561">
    <property type="protein sequence ID" value="GFD15737.1"/>
    <property type="molecule type" value="Genomic_DNA"/>
</dbReference>
<proteinExistence type="predicted"/>
<name>A0A699U0A6_TANCI</name>
<protein>
    <submittedName>
        <fullName evidence="2">Uncharacterized protein</fullName>
    </submittedName>
</protein>